<dbReference type="HAMAP" id="MF_00296">
    <property type="entry name" value="MetX_acyltransf"/>
    <property type="match status" value="1"/>
</dbReference>
<evidence type="ECO:0000313" key="5">
    <source>
        <dbReference type="EMBL" id="APW58829.1"/>
    </source>
</evidence>
<dbReference type="GO" id="GO:0009086">
    <property type="term" value="P:methionine biosynthetic process"/>
    <property type="evidence" value="ECO:0007669"/>
    <property type="project" value="UniProtKB-UniRule"/>
</dbReference>
<dbReference type="InterPro" id="IPR008220">
    <property type="entry name" value="HAT_MetX-like"/>
</dbReference>
<dbReference type="PANTHER" id="PTHR32268">
    <property type="entry name" value="HOMOSERINE O-ACETYLTRANSFERASE"/>
    <property type="match status" value="1"/>
</dbReference>
<feature type="binding site" evidence="2">
    <location>
        <position position="365"/>
    </location>
    <ligand>
        <name>substrate</name>
    </ligand>
</feature>
<dbReference type="GO" id="GO:0009092">
    <property type="term" value="P:homoserine metabolic process"/>
    <property type="evidence" value="ECO:0007669"/>
    <property type="project" value="TreeGrafter"/>
</dbReference>
<evidence type="ECO:0000256" key="1">
    <source>
        <dbReference type="ARBA" id="ARBA00022679"/>
    </source>
</evidence>
<keyword evidence="1 2" id="KW-0808">Transferase</keyword>
<keyword evidence="6" id="KW-1185">Reference proteome</keyword>
<dbReference type="EC" id="2.3.1.31" evidence="2"/>
<feature type="active site" evidence="2 3">
    <location>
        <position position="364"/>
    </location>
</feature>
<dbReference type="InterPro" id="IPR000073">
    <property type="entry name" value="AB_hydrolase_1"/>
</dbReference>
<dbReference type="UniPathway" id="UPA00051">
    <property type="reaction ID" value="UER00074"/>
</dbReference>
<dbReference type="RefSeq" id="WP_076343092.1">
    <property type="nucleotide sequence ID" value="NZ_CP019082.1"/>
</dbReference>
<feature type="active site" description="Nucleophile" evidence="2 3">
    <location>
        <position position="164"/>
    </location>
</feature>
<accession>A0A1U7CIS2</accession>
<evidence type="ECO:0000313" key="6">
    <source>
        <dbReference type="Proteomes" id="UP000186309"/>
    </source>
</evidence>
<keyword evidence="2" id="KW-0028">Amino-acid biosynthesis</keyword>
<comment type="similarity">
    <text evidence="2">Belongs to the AB hydrolase superfamily. MetX family.</text>
</comment>
<evidence type="ECO:0000259" key="4">
    <source>
        <dbReference type="Pfam" id="PF00561"/>
    </source>
</evidence>
<comment type="pathway">
    <text evidence="2">Amino-acid biosynthesis; L-methionine biosynthesis via de novo pathway; O-acetyl-L-homoserine from L-homoserine: step 1/1.</text>
</comment>
<comment type="subunit">
    <text evidence="2">Homodimer.</text>
</comment>
<keyword evidence="2 5" id="KW-0012">Acyltransferase</keyword>
<dbReference type="PANTHER" id="PTHR32268:SF11">
    <property type="entry name" value="HOMOSERINE O-ACETYLTRANSFERASE"/>
    <property type="match status" value="1"/>
</dbReference>
<dbReference type="InterPro" id="IPR029058">
    <property type="entry name" value="AB_hydrolase_fold"/>
</dbReference>
<comment type="function">
    <text evidence="2">Transfers an acetyl group from acetyl-CoA to L-homoserine, forming acetyl-L-homoserine.</text>
</comment>
<feature type="active site" evidence="2 3">
    <location>
        <position position="331"/>
    </location>
</feature>
<comment type="subcellular location">
    <subcellularLocation>
        <location evidence="2">Cytoplasm</location>
    </subcellularLocation>
</comment>
<dbReference type="STRING" id="1387353.BSF38_00233"/>
<evidence type="ECO:0000256" key="2">
    <source>
        <dbReference type="HAMAP-Rule" id="MF_00296"/>
    </source>
</evidence>
<dbReference type="Gene3D" id="3.40.50.1820">
    <property type="entry name" value="alpha/beta hydrolase"/>
    <property type="match status" value="1"/>
</dbReference>
<dbReference type="GO" id="GO:0005737">
    <property type="term" value="C:cytoplasm"/>
    <property type="evidence" value="ECO:0007669"/>
    <property type="project" value="UniProtKB-SubCell"/>
</dbReference>
<dbReference type="PIRSF" id="PIRSF000443">
    <property type="entry name" value="Homoser_Ac_trans"/>
    <property type="match status" value="1"/>
</dbReference>
<dbReference type="Gene3D" id="1.10.1740.110">
    <property type="match status" value="1"/>
</dbReference>
<feature type="binding site" evidence="2">
    <location>
        <position position="233"/>
    </location>
    <ligand>
        <name>substrate</name>
    </ligand>
</feature>
<dbReference type="Proteomes" id="UP000186309">
    <property type="component" value="Chromosome"/>
</dbReference>
<name>A0A1U7CIS2_9BACT</name>
<dbReference type="Pfam" id="PF00561">
    <property type="entry name" value="Abhydrolase_1"/>
    <property type="match status" value="1"/>
</dbReference>
<dbReference type="SUPFAM" id="SSF53474">
    <property type="entry name" value="alpha/beta-Hydrolases"/>
    <property type="match status" value="1"/>
</dbReference>
<proteinExistence type="inferred from homology"/>
<comment type="catalytic activity">
    <reaction evidence="2">
        <text>L-homoserine + acetyl-CoA = O-acetyl-L-homoserine + CoA</text>
        <dbReference type="Rhea" id="RHEA:13701"/>
        <dbReference type="ChEBI" id="CHEBI:57287"/>
        <dbReference type="ChEBI" id="CHEBI:57288"/>
        <dbReference type="ChEBI" id="CHEBI:57476"/>
        <dbReference type="ChEBI" id="CHEBI:57716"/>
        <dbReference type="EC" id="2.3.1.31"/>
    </reaction>
</comment>
<dbReference type="AlphaFoldDB" id="A0A1U7CIS2"/>
<dbReference type="OrthoDB" id="9800754at2"/>
<keyword evidence="2" id="KW-0963">Cytoplasm</keyword>
<organism evidence="5 6">
    <name type="scientific">Paludisphaera borealis</name>
    <dbReference type="NCBI Taxonomy" id="1387353"/>
    <lineage>
        <taxon>Bacteria</taxon>
        <taxon>Pseudomonadati</taxon>
        <taxon>Planctomycetota</taxon>
        <taxon>Planctomycetia</taxon>
        <taxon>Isosphaerales</taxon>
        <taxon>Isosphaeraceae</taxon>
        <taxon>Paludisphaera</taxon>
    </lineage>
</organism>
<dbReference type="EMBL" id="CP019082">
    <property type="protein sequence ID" value="APW58829.1"/>
    <property type="molecule type" value="Genomic_DNA"/>
</dbReference>
<dbReference type="KEGG" id="pbor:BSF38_00233"/>
<feature type="domain" description="AB hydrolase-1" evidence="4">
    <location>
        <begin position="84"/>
        <end position="350"/>
    </location>
</feature>
<dbReference type="GO" id="GO:0004414">
    <property type="term" value="F:homoserine O-acetyltransferase activity"/>
    <property type="evidence" value="ECO:0007669"/>
    <property type="project" value="UniProtKB-UniRule"/>
</dbReference>
<sequence>MSQLPSETRTLFFEFNDPQNPLPMRVGPPLSRFTLAYEMYGRMNADRSNVVLLYHAMTGSQHAAGLNTSVEGLDGRWTDELHEGWWDGFIGPGKALDTDKFCVVCANYLGGCYGSTGPASINPETGARWGPSFPVLRMCDVVESQMKLLDHLGVQKLHAVVGASLGGFLALLTATRHPDRVRIVLPIGTGTETTIHQRLLNFEQVTAIEADPHFQGGDYYDAPRPDVGLALARRIAHKTFISPDALRVRAREEVVSQRPPHGWYEMNHPVESYMLHQGQKFVRRFDANSYLRILDAWQWFDLVAEAGAKDVRDLFRPCRGQDFLVFSIDCDHTFERKEQEKLVRLLKQAEVPVMWITVHSDKGHDSFLLEPRLFTPHIQAVLNRRDDDA</sequence>
<dbReference type="NCBIfam" id="NF001209">
    <property type="entry name" value="PRK00175.1"/>
    <property type="match status" value="1"/>
</dbReference>
<keyword evidence="2" id="KW-0486">Methionine biosynthesis</keyword>
<comment type="caution">
    <text evidence="2">Lacks conserved residue(s) required for the propagation of feature annotation.</text>
</comment>
<dbReference type="NCBIfam" id="TIGR01392">
    <property type="entry name" value="homoserO_Ac_trn"/>
    <property type="match status" value="1"/>
</dbReference>
<evidence type="ECO:0000256" key="3">
    <source>
        <dbReference type="PIRSR" id="PIRSR000443-1"/>
    </source>
</evidence>
<reference evidence="6" key="1">
    <citation type="submission" date="2016-12" db="EMBL/GenBank/DDBJ databases">
        <title>Comparative genomics of four Isosphaeraceae planctomycetes: a common pool of plasmids and glycoside hydrolase genes.</title>
        <authorList>
            <person name="Ivanova A."/>
        </authorList>
    </citation>
    <scope>NUCLEOTIDE SEQUENCE [LARGE SCALE GENOMIC DNA]</scope>
    <source>
        <strain evidence="6">PX4</strain>
    </source>
</reference>
<protein>
    <recommendedName>
        <fullName evidence="2">Homoserine O-acetyltransferase</fullName>
        <shortName evidence="2">HAT</shortName>
        <ecNumber evidence="2">2.3.1.31</ecNumber>
    </recommendedName>
    <alternativeName>
        <fullName evidence="2">Homoserine transacetylase</fullName>
        <shortName evidence="2">HTA</shortName>
    </alternativeName>
</protein>
<gene>
    <name evidence="5" type="primary">metX</name>
    <name evidence="2" type="synonym">metXA</name>
    <name evidence="5" type="ORF">BSF38_00233</name>
</gene>